<dbReference type="InterPro" id="IPR057326">
    <property type="entry name" value="KR_dom"/>
</dbReference>
<evidence type="ECO:0000256" key="5">
    <source>
        <dbReference type="ARBA" id="ARBA00023002"/>
    </source>
</evidence>
<dbReference type="Gene3D" id="3.40.50.720">
    <property type="entry name" value="NAD(P)-binding Rossmann-like Domain"/>
    <property type="match status" value="1"/>
</dbReference>
<dbReference type="PANTHER" id="PTHR45024">
    <property type="entry name" value="DEHYDROGENASES, SHORT CHAIN"/>
    <property type="match status" value="1"/>
</dbReference>
<dbReference type="SMART" id="SM00822">
    <property type="entry name" value="PKS_KR"/>
    <property type="match status" value="1"/>
</dbReference>
<dbReference type="PRINTS" id="PR00081">
    <property type="entry name" value="GDHRDH"/>
</dbReference>
<dbReference type="InterPro" id="IPR029069">
    <property type="entry name" value="HotDog_dom_sf"/>
</dbReference>
<dbReference type="OMA" id="WATKVHT"/>
<reference evidence="12 13" key="1">
    <citation type="submission" date="2015-12" db="EMBL/GenBank/DDBJ databases">
        <title>The genome of Folsomia candida.</title>
        <authorList>
            <person name="Faddeeva A."/>
            <person name="Derks M.F."/>
            <person name="Anvar Y."/>
            <person name="Smit S."/>
            <person name="Van Straalen N."/>
            <person name="Roelofs D."/>
        </authorList>
    </citation>
    <scope>NUCLEOTIDE SEQUENCE [LARGE SCALE GENOMIC DNA]</scope>
    <source>
        <strain evidence="12 13">VU population</strain>
        <tissue evidence="12">Whole body</tissue>
    </source>
</reference>
<evidence type="ECO:0000256" key="2">
    <source>
        <dbReference type="ARBA" id="ARBA00005005"/>
    </source>
</evidence>
<gene>
    <name evidence="12" type="ORF">Fcan01_06314</name>
</gene>
<dbReference type="InterPro" id="IPR002539">
    <property type="entry name" value="MaoC-like_dom"/>
</dbReference>
<dbReference type="GO" id="GO:0018812">
    <property type="term" value="F:3-hydroxyacyl-CoA dehydratase activity"/>
    <property type="evidence" value="ECO:0007669"/>
    <property type="project" value="UniProtKB-ARBA"/>
</dbReference>
<evidence type="ECO:0000256" key="10">
    <source>
        <dbReference type="ARBA" id="ARBA00073497"/>
    </source>
</evidence>
<dbReference type="Gene3D" id="3.10.129.10">
    <property type="entry name" value="Hotdog Thioesterase"/>
    <property type="match status" value="1"/>
</dbReference>
<dbReference type="UniPathway" id="UPA00659"/>
<evidence type="ECO:0000256" key="3">
    <source>
        <dbReference type="ARBA" id="ARBA00006484"/>
    </source>
</evidence>
<name>A0A226ERQ4_FOLCA</name>
<dbReference type="STRING" id="158441.A0A226ERQ4"/>
<evidence type="ECO:0000256" key="9">
    <source>
        <dbReference type="ARBA" id="ARBA00023239"/>
    </source>
</evidence>
<dbReference type="SUPFAM" id="SSF51735">
    <property type="entry name" value="NAD(P)-binding Rossmann-fold domains"/>
    <property type="match status" value="1"/>
</dbReference>
<keyword evidence="8" id="KW-0413">Isomerase</keyword>
<evidence type="ECO:0000256" key="1">
    <source>
        <dbReference type="ARBA" id="ARBA00004275"/>
    </source>
</evidence>
<dbReference type="InterPro" id="IPR002347">
    <property type="entry name" value="SDR_fam"/>
</dbReference>
<dbReference type="GO" id="GO:0016853">
    <property type="term" value="F:isomerase activity"/>
    <property type="evidence" value="ECO:0007669"/>
    <property type="project" value="UniProtKB-KW"/>
</dbReference>
<feature type="domain" description="Ketoreductase" evidence="11">
    <location>
        <begin position="19"/>
        <end position="212"/>
    </location>
</feature>
<organism evidence="12 13">
    <name type="scientific">Folsomia candida</name>
    <name type="common">Springtail</name>
    <dbReference type="NCBI Taxonomy" id="158441"/>
    <lineage>
        <taxon>Eukaryota</taxon>
        <taxon>Metazoa</taxon>
        <taxon>Ecdysozoa</taxon>
        <taxon>Arthropoda</taxon>
        <taxon>Hexapoda</taxon>
        <taxon>Collembola</taxon>
        <taxon>Entomobryomorpha</taxon>
        <taxon>Isotomoidea</taxon>
        <taxon>Isotomidae</taxon>
        <taxon>Proisotominae</taxon>
        <taxon>Folsomia</taxon>
    </lineage>
</organism>
<evidence type="ECO:0000256" key="6">
    <source>
        <dbReference type="ARBA" id="ARBA00023098"/>
    </source>
</evidence>
<dbReference type="OrthoDB" id="3592703at2759"/>
<dbReference type="EMBL" id="LNIX01000002">
    <property type="protein sequence ID" value="OXA59837.1"/>
    <property type="molecule type" value="Genomic_DNA"/>
</dbReference>
<dbReference type="PANTHER" id="PTHR45024:SF2">
    <property type="entry name" value="SCP2 DOMAIN-CONTAINING PROTEIN"/>
    <property type="match status" value="1"/>
</dbReference>
<evidence type="ECO:0000256" key="8">
    <source>
        <dbReference type="ARBA" id="ARBA00023235"/>
    </source>
</evidence>
<dbReference type="AlphaFoldDB" id="A0A226ERQ4"/>
<dbReference type="Pfam" id="PF00106">
    <property type="entry name" value="adh_short"/>
    <property type="match status" value="1"/>
</dbReference>
<dbReference type="InterPro" id="IPR020904">
    <property type="entry name" value="Sc_DH/Rdtase_CS"/>
</dbReference>
<dbReference type="InterPro" id="IPR036291">
    <property type="entry name" value="NAD(P)-bd_dom_sf"/>
</dbReference>
<evidence type="ECO:0000256" key="4">
    <source>
        <dbReference type="ARBA" id="ARBA00022832"/>
    </source>
</evidence>
<dbReference type="Pfam" id="PF22622">
    <property type="entry name" value="MFE-2_hydrat-2_N"/>
    <property type="match status" value="1"/>
</dbReference>
<dbReference type="CDD" id="cd05353">
    <property type="entry name" value="hydroxyacyl-CoA-like_DH_SDR_c-like"/>
    <property type="match status" value="1"/>
</dbReference>
<dbReference type="PROSITE" id="PS00061">
    <property type="entry name" value="ADH_SHORT"/>
    <property type="match status" value="1"/>
</dbReference>
<evidence type="ECO:0000256" key="7">
    <source>
        <dbReference type="ARBA" id="ARBA00023140"/>
    </source>
</evidence>
<comment type="caution">
    <text evidence="12">The sequence shown here is derived from an EMBL/GenBank/DDBJ whole genome shotgun (WGS) entry which is preliminary data.</text>
</comment>
<dbReference type="PRINTS" id="PR00080">
    <property type="entry name" value="SDRFAMILY"/>
</dbReference>
<keyword evidence="9" id="KW-0456">Lyase</keyword>
<dbReference type="FunFam" id="3.40.50.720:FF:000185">
    <property type="entry name" value="peroxisomal multifunctional enzyme type 2"/>
    <property type="match status" value="1"/>
</dbReference>
<dbReference type="GO" id="GO:0005777">
    <property type="term" value="C:peroxisome"/>
    <property type="evidence" value="ECO:0007669"/>
    <property type="project" value="UniProtKB-SubCell"/>
</dbReference>
<keyword evidence="6" id="KW-0443">Lipid metabolism</keyword>
<proteinExistence type="inferred from homology"/>
<evidence type="ECO:0000313" key="13">
    <source>
        <dbReference type="Proteomes" id="UP000198287"/>
    </source>
</evidence>
<dbReference type="GO" id="GO:0006635">
    <property type="term" value="P:fatty acid beta-oxidation"/>
    <property type="evidence" value="ECO:0007669"/>
    <property type="project" value="UniProtKB-UniPathway"/>
</dbReference>
<keyword evidence="7" id="KW-0576">Peroxisome</keyword>
<dbReference type="Gene3D" id="1.10.287.4290">
    <property type="match status" value="1"/>
</dbReference>
<comment type="subcellular location">
    <subcellularLocation>
        <location evidence="1">Peroxisome</location>
    </subcellularLocation>
</comment>
<comment type="similarity">
    <text evidence="3">Belongs to the short-chain dehydrogenases/reductases (SDR) family.</text>
</comment>
<dbReference type="CDD" id="cd03448">
    <property type="entry name" value="HDE_HSD"/>
    <property type="match status" value="1"/>
</dbReference>
<evidence type="ECO:0000259" key="11">
    <source>
        <dbReference type="SMART" id="SM00822"/>
    </source>
</evidence>
<dbReference type="InterPro" id="IPR054357">
    <property type="entry name" value="MFE-2_N"/>
</dbReference>
<dbReference type="Pfam" id="PF01575">
    <property type="entry name" value="MaoC_dehydratas"/>
    <property type="match status" value="1"/>
</dbReference>
<dbReference type="FunFam" id="3.10.129.10:FF:000013">
    <property type="entry name" value="Peroxisomal multifunctional enzyme type 2"/>
    <property type="match status" value="1"/>
</dbReference>
<keyword evidence="13" id="KW-1185">Reference proteome</keyword>
<comment type="pathway">
    <text evidence="2">Lipid metabolism; fatty acid beta-oxidation.</text>
</comment>
<dbReference type="SUPFAM" id="SSF54637">
    <property type="entry name" value="Thioesterase/thiol ester dehydrase-isomerase"/>
    <property type="match status" value="2"/>
</dbReference>
<dbReference type="GO" id="GO:0016491">
    <property type="term" value="F:oxidoreductase activity"/>
    <property type="evidence" value="ECO:0007669"/>
    <property type="project" value="UniProtKB-KW"/>
</dbReference>
<dbReference type="InterPro" id="IPR051687">
    <property type="entry name" value="Peroxisomal_Beta-Oxidation"/>
</dbReference>
<evidence type="ECO:0000313" key="12">
    <source>
        <dbReference type="EMBL" id="OXA59837.1"/>
    </source>
</evidence>
<protein>
    <recommendedName>
        <fullName evidence="10">Peroxisomal multifunctional enzyme type 2</fullName>
    </recommendedName>
</protein>
<keyword evidence="5" id="KW-0560">Oxidoreductase</keyword>
<keyword evidence="4" id="KW-0276">Fatty acid metabolism</keyword>
<dbReference type="Proteomes" id="UP000198287">
    <property type="component" value="Unassembled WGS sequence"/>
</dbReference>
<accession>A0A226ERQ4</accession>
<sequence length="610" mass="67100">MVYYRFLSTMNRLLRFDGRVVVVTGAGGGLGKAYAMLFAERGASVVVNDLGGNQHGDGSSSRAADQVVQEIVQKGGKAVPNYDSVTDGENIIKTAIDKFGRIDILVNNAGILRDRSFVKMSKSDWDIVNDVHVTGAFKTTKAAWDYFRKQEYGRIINTSSVAGLLGNFGQANYSMAKAGLYGFSQTLAKEGAKFNIHTNVIVPMAGSRLTENILPPDLHSALKPELIAPVVAWMCHEDCDDNGVVVEAAAGFAARYKLFRSKGAVLRETLNEPLTIEAVQQKWDTILDMSEPDCPESAEEAMGKMMDALRTQEVGSSLNNVTRSTLAGKPFPEIKYKYDRTAPILYALGLGASTTDQYALNYLYENSEDFRVLPTFPVVPALPCMFDVMKVPSLNVDFTQVLHGEQYIELHRPMPQQAELTLKTEVVEVMDKISGAVYILRVNGEDSSGPLFTTEWSVFEVGAGKFGGKRDTDKPITRPIVPPKRGPDAVLEFKTCDRQGALYRLSGDFNPLHIDPDFAQMGGFNKPILHGLCSFGIAARLILEKYADSDPKLFKAIKARFSKPVYPGQTLSVETWREGNRIHFETKVKETGAAVITGAYMDLLQVKAKL</sequence>